<keyword evidence="6" id="KW-0061">Asparagine biosynthesis</keyword>
<evidence type="ECO:0000256" key="2">
    <source>
        <dbReference type="ARBA" id="ARBA00005752"/>
    </source>
</evidence>
<evidence type="ECO:0000313" key="10">
    <source>
        <dbReference type="EMBL" id="NJP66252.1"/>
    </source>
</evidence>
<evidence type="ECO:0000256" key="8">
    <source>
        <dbReference type="ARBA" id="ARBA00048741"/>
    </source>
</evidence>
<dbReference type="PIRSF" id="PIRSF001589">
    <property type="entry name" value="Asn_synthetase_glu-h"/>
    <property type="match status" value="1"/>
</dbReference>
<dbReference type="InterPro" id="IPR001962">
    <property type="entry name" value="Asn_synthase"/>
</dbReference>
<dbReference type="PANTHER" id="PTHR43284:SF1">
    <property type="entry name" value="ASPARAGINE SYNTHETASE"/>
    <property type="match status" value="1"/>
</dbReference>
<feature type="domain" description="Glutamine amidotransferase type-2" evidence="9">
    <location>
        <begin position="2"/>
        <end position="211"/>
    </location>
</feature>
<dbReference type="InterPro" id="IPR029055">
    <property type="entry name" value="Ntn_hydrolases_N"/>
</dbReference>
<keyword evidence="4" id="KW-0547">Nucleotide-binding</keyword>
<dbReference type="EC" id="6.3.5.4" evidence="3"/>
<dbReference type="CDD" id="cd01991">
    <property type="entry name" value="Asn_synthase_B_C"/>
    <property type="match status" value="1"/>
</dbReference>
<accession>A0ABX1APK5</accession>
<evidence type="ECO:0000256" key="3">
    <source>
        <dbReference type="ARBA" id="ARBA00012737"/>
    </source>
</evidence>
<dbReference type="Gene3D" id="3.60.20.10">
    <property type="entry name" value="Glutamine Phosphoribosylpyrophosphate, subunit 1, domain 1"/>
    <property type="match status" value="1"/>
</dbReference>
<dbReference type="InterPro" id="IPR006426">
    <property type="entry name" value="Asn_synth_AEB"/>
</dbReference>
<dbReference type="Pfam" id="PF13537">
    <property type="entry name" value="GATase_7"/>
    <property type="match status" value="1"/>
</dbReference>
<evidence type="ECO:0000256" key="4">
    <source>
        <dbReference type="ARBA" id="ARBA00022741"/>
    </source>
</evidence>
<evidence type="ECO:0000256" key="1">
    <source>
        <dbReference type="ARBA" id="ARBA00005187"/>
    </source>
</evidence>
<dbReference type="SUPFAM" id="SSF52402">
    <property type="entry name" value="Adenine nucleotide alpha hydrolases-like"/>
    <property type="match status" value="1"/>
</dbReference>
<dbReference type="EMBL" id="JAAVJB010000042">
    <property type="protein sequence ID" value="NJP66252.1"/>
    <property type="molecule type" value="Genomic_DNA"/>
</dbReference>
<proteinExistence type="inferred from homology"/>
<keyword evidence="6" id="KW-0028">Amino-acid biosynthesis</keyword>
<dbReference type="RefSeq" id="WP_167932775.1">
    <property type="nucleotide sequence ID" value="NZ_JAAVJB010000042.1"/>
</dbReference>
<dbReference type="InterPro" id="IPR033738">
    <property type="entry name" value="AsnB_N"/>
</dbReference>
<organism evidence="10 11">
    <name type="scientific">Streptomyces spiramenti</name>
    <dbReference type="NCBI Taxonomy" id="2720606"/>
    <lineage>
        <taxon>Bacteria</taxon>
        <taxon>Bacillati</taxon>
        <taxon>Actinomycetota</taxon>
        <taxon>Actinomycetes</taxon>
        <taxon>Kitasatosporales</taxon>
        <taxon>Streptomycetaceae</taxon>
        <taxon>Streptomyces</taxon>
    </lineage>
</organism>
<dbReference type="NCBIfam" id="TIGR01536">
    <property type="entry name" value="asn_synth_AEB"/>
    <property type="match status" value="1"/>
</dbReference>
<keyword evidence="10" id="KW-0436">Ligase</keyword>
<dbReference type="Pfam" id="PF00733">
    <property type="entry name" value="Asn_synthase"/>
    <property type="match status" value="1"/>
</dbReference>
<dbReference type="InterPro" id="IPR017932">
    <property type="entry name" value="GATase_2_dom"/>
</dbReference>
<gene>
    <name evidence="10" type="primary">asnB</name>
    <name evidence="10" type="ORF">HCJ92_08095</name>
</gene>
<dbReference type="Gene3D" id="3.40.50.620">
    <property type="entry name" value="HUPs"/>
    <property type="match status" value="1"/>
</dbReference>
<comment type="catalytic activity">
    <reaction evidence="8">
        <text>L-aspartate + L-glutamine + ATP + H2O = L-asparagine + L-glutamate + AMP + diphosphate + H(+)</text>
        <dbReference type="Rhea" id="RHEA:12228"/>
        <dbReference type="ChEBI" id="CHEBI:15377"/>
        <dbReference type="ChEBI" id="CHEBI:15378"/>
        <dbReference type="ChEBI" id="CHEBI:29985"/>
        <dbReference type="ChEBI" id="CHEBI:29991"/>
        <dbReference type="ChEBI" id="CHEBI:30616"/>
        <dbReference type="ChEBI" id="CHEBI:33019"/>
        <dbReference type="ChEBI" id="CHEBI:58048"/>
        <dbReference type="ChEBI" id="CHEBI:58359"/>
        <dbReference type="ChEBI" id="CHEBI:456215"/>
        <dbReference type="EC" id="6.3.5.4"/>
    </reaction>
</comment>
<comment type="caution">
    <text evidence="10">The sequence shown here is derived from an EMBL/GenBank/DDBJ whole genome shotgun (WGS) entry which is preliminary data.</text>
</comment>
<evidence type="ECO:0000256" key="5">
    <source>
        <dbReference type="ARBA" id="ARBA00022840"/>
    </source>
</evidence>
<sequence>MCRIFGCFNTPPTDLAEVASLQQHGGPDSSGVVTGADWALGANRLAVIDPAGGAQPYSLGPGRGVHAVLNGEIYNHDELRDRLRRLGHRFDDRCDGSILPALYHEYGEDLTEHLDGMYTLAVVDTRTEPVLLLATDHASMKPLYYRHDTAGHALYFSSELGALLAFDGVDDRLWEPGLDRYLATRTPFGERTMLAQVRTLPPATTVVCRRDRPPRFRARHRPDAVPPAGDERETAALLRTTLRREVRRLLVADVPVAVIVSGGLDSSLVTALAAERGPVDAFNIAYRGDWPSDERHFAREVTERTGAVHHQVEVDPEQLPDLLQETVRHLGQPNADPITVSSLALFRAVREAGFTVALTGDAADEVFGGYRRMLTAAEHGPGWQSGYLDALAAAPAALRDALYTPEYRAELARSGAGPLAAHTVEELSCDGPRSALERITDFELRHRMPAYHLRRVDHLSMASSVEVRLPYCQQSVTRLGRALPDHMRISGGSVKRVLFGAAEGLLPRSVLDRPKQPFTLPVTAMLAPGTALWGFCHDVLSESALRRGGRLCPGTVRGLFTRQAAAPDDTAALALWALTVYQLWFDRLAHGAAERAGGAPEALVAAP</sequence>
<evidence type="ECO:0000256" key="6">
    <source>
        <dbReference type="ARBA" id="ARBA00022888"/>
    </source>
</evidence>
<dbReference type="PANTHER" id="PTHR43284">
    <property type="entry name" value="ASPARAGINE SYNTHETASE (GLUTAMINE-HYDROLYZING)"/>
    <property type="match status" value="1"/>
</dbReference>
<comment type="pathway">
    <text evidence="1">Amino-acid biosynthesis; L-asparagine biosynthesis; L-asparagine from L-aspartate (L-Gln route): step 1/1.</text>
</comment>
<evidence type="ECO:0000313" key="11">
    <source>
        <dbReference type="Proteomes" id="UP000746503"/>
    </source>
</evidence>
<evidence type="ECO:0000259" key="9">
    <source>
        <dbReference type="PROSITE" id="PS51278"/>
    </source>
</evidence>
<dbReference type="CDD" id="cd00712">
    <property type="entry name" value="AsnB"/>
    <property type="match status" value="1"/>
</dbReference>
<dbReference type="GO" id="GO:0004066">
    <property type="term" value="F:asparagine synthase (glutamine-hydrolyzing) activity"/>
    <property type="evidence" value="ECO:0007669"/>
    <property type="project" value="UniProtKB-EC"/>
</dbReference>
<comment type="similarity">
    <text evidence="2">Belongs to the asparagine synthetase family.</text>
</comment>
<dbReference type="Proteomes" id="UP000746503">
    <property type="component" value="Unassembled WGS sequence"/>
</dbReference>
<keyword evidence="11" id="KW-1185">Reference proteome</keyword>
<name>A0ABX1APK5_9ACTN</name>
<reference evidence="10 11" key="1">
    <citation type="submission" date="2020-03" db="EMBL/GenBank/DDBJ databases">
        <title>Draft genome of Streptomyces sp. ventii, isolated from the Axial Seamount in the Pacific Ocean, and resequencing of the two type strains Streptomyces lonarensis strain NCL 716 and Streptomyces bohaiensis strain 11A07.</title>
        <authorList>
            <person name="Loughran R.M."/>
            <person name="Pfannmuller K.M."/>
            <person name="Wasson B.J."/>
            <person name="Deadmond M.C."/>
            <person name="Paddock B.E."/>
            <person name="Koyack M.J."/>
            <person name="Gallegos D.A."/>
            <person name="Mitchell E.A."/>
            <person name="Ushijima B."/>
            <person name="Saw J.H."/>
            <person name="Mcphail K.L."/>
            <person name="Videau P."/>
        </authorList>
    </citation>
    <scope>NUCLEOTIDE SEQUENCE [LARGE SCALE GENOMIC DNA]</scope>
    <source>
        <strain evidence="11">5675061</strain>
    </source>
</reference>
<dbReference type="InterPro" id="IPR051786">
    <property type="entry name" value="ASN_synthetase/amidase"/>
</dbReference>
<dbReference type="SUPFAM" id="SSF56235">
    <property type="entry name" value="N-terminal nucleophile aminohydrolases (Ntn hydrolases)"/>
    <property type="match status" value="1"/>
</dbReference>
<protein>
    <recommendedName>
        <fullName evidence="3">asparagine synthase (glutamine-hydrolyzing)</fullName>
        <ecNumber evidence="3">6.3.5.4</ecNumber>
    </recommendedName>
</protein>
<keyword evidence="7" id="KW-0315">Glutamine amidotransferase</keyword>
<dbReference type="InterPro" id="IPR014729">
    <property type="entry name" value="Rossmann-like_a/b/a_fold"/>
</dbReference>
<evidence type="ECO:0000256" key="7">
    <source>
        <dbReference type="ARBA" id="ARBA00022962"/>
    </source>
</evidence>
<keyword evidence="5" id="KW-0067">ATP-binding</keyword>
<dbReference type="PROSITE" id="PS51278">
    <property type="entry name" value="GATASE_TYPE_2"/>
    <property type="match status" value="1"/>
</dbReference>